<evidence type="ECO:0000313" key="3">
    <source>
        <dbReference type="EMBL" id="KAK3295278.1"/>
    </source>
</evidence>
<dbReference type="GO" id="GO:0044550">
    <property type="term" value="P:secondary metabolite biosynthetic process"/>
    <property type="evidence" value="ECO:0007669"/>
    <property type="project" value="TreeGrafter"/>
</dbReference>
<dbReference type="Proteomes" id="UP001278766">
    <property type="component" value="Unassembled WGS sequence"/>
</dbReference>
<evidence type="ECO:0000256" key="1">
    <source>
        <dbReference type="ARBA" id="ARBA00022679"/>
    </source>
</evidence>
<dbReference type="GeneID" id="87844384"/>
<keyword evidence="4" id="KW-1185">Reference proteome</keyword>
<protein>
    <recommendedName>
        <fullName evidence="2">Trichothecene 3-O-acetyltransferase-like N-terminal domain-containing protein</fullName>
    </recommendedName>
</protein>
<dbReference type="Gene3D" id="3.30.559.10">
    <property type="entry name" value="Chloramphenicol acetyltransferase-like domain"/>
    <property type="match status" value="2"/>
</dbReference>
<dbReference type="EMBL" id="JAUEPN010000004">
    <property type="protein sequence ID" value="KAK3295278.1"/>
    <property type="molecule type" value="Genomic_DNA"/>
</dbReference>
<gene>
    <name evidence="3" type="ORF">B0H64DRAFT_459209</name>
</gene>
<dbReference type="InterPro" id="IPR054710">
    <property type="entry name" value="Tri101-like_N"/>
</dbReference>
<dbReference type="InterPro" id="IPR050317">
    <property type="entry name" value="Plant_Fungal_Acyltransferase"/>
</dbReference>
<dbReference type="GO" id="GO:0016747">
    <property type="term" value="F:acyltransferase activity, transferring groups other than amino-acyl groups"/>
    <property type="evidence" value="ECO:0007669"/>
    <property type="project" value="TreeGrafter"/>
</dbReference>
<sequence length="502" mass="53931">MPLTALDYTAPQNYMMTSFIFPFESILESDRQVVVTYLKGRLARTFSLIPALGGQMIHARDGELPRVVYSEEAGESNLDRFPNEICDYRVLDGTQFPWSFDELSALGAPAATMTKDLLWLLPETGPAPGDACHPVTLRISFITGGLILGFAFHHGIMDGGGRLDFLTLFTTDTLENLATLHARKQNFIAFTTRTAQQQTSLPTQPLQTTYDFTTPTTPPTLPPAIAKIFTIPNASLRALQTTCLQHLRTAHGDTPHAFVSPSDVLCALAWLHVTRARLRAGRVLSTDITRFATAVSIRGKLPLLGGGEGGGGDGALGGGYLGNMWLRALAGMSVGGLVGADVGTGAPVGVEQVAEAAWCARRAIMELVEPETLKGHLALAARATDLEGTLAGEGERVTWPEVDAAVRRSIARHHTGLDASVGVGLGADVEFEIPGVNGGEKTKATWVRRAYVANDGAMSVLPRRGGTKGDRDWEIWLALREEDMRVVEEVGELGGWLSRPPA</sequence>
<reference evidence="3" key="1">
    <citation type="journal article" date="2023" name="Mol. Phylogenet. Evol.">
        <title>Genome-scale phylogeny and comparative genomics of the fungal order Sordariales.</title>
        <authorList>
            <person name="Hensen N."/>
            <person name="Bonometti L."/>
            <person name="Westerberg I."/>
            <person name="Brannstrom I.O."/>
            <person name="Guillou S."/>
            <person name="Cros-Aarteil S."/>
            <person name="Calhoun S."/>
            <person name="Haridas S."/>
            <person name="Kuo A."/>
            <person name="Mondo S."/>
            <person name="Pangilinan J."/>
            <person name="Riley R."/>
            <person name="LaButti K."/>
            <person name="Andreopoulos B."/>
            <person name="Lipzen A."/>
            <person name="Chen C."/>
            <person name="Yan M."/>
            <person name="Daum C."/>
            <person name="Ng V."/>
            <person name="Clum A."/>
            <person name="Steindorff A."/>
            <person name="Ohm R.A."/>
            <person name="Martin F."/>
            <person name="Silar P."/>
            <person name="Natvig D.O."/>
            <person name="Lalanne C."/>
            <person name="Gautier V."/>
            <person name="Ament-Velasquez S.L."/>
            <person name="Kruys A."/>
            <person name="Hutchinson M.I."/>
            <person name="Powell A.J."/>
            <person name="Barry K."/>
            <person name="Miller A.N."/>
            <person name="Grigoriev I.V."/>
            <person name="Debuchy R."/>
            <person name="Gladieux P."/>
            <person name="Hiltunen Thoren M."/>
            <person name="Johannesson H."/>
        </authorList>
    </citation>
    <scope>NUCLEOTIDE SEQUENCE</scope>
    <source>
        <strain evidence="3">CBS 168.71</strain>
    </source>
</reference>
<dbReference type="RefSeq" id="XP_062658792.1">
    <property type="nucleotide sequence ID" value="XM_062807436.1"/>
</dbReference>
<reference evidence="3" key="2">
    <citation type="submission" date="2023-06" db="EMBL/GenBank/DDBJ databases">
        <authorList>
            <consortium name="Lawrence Berkeley National Laboratory"/>
            <person name="Haridas S."/>
            <person name="Hensen N."/>
            <person name="Bonometti L."/>
            <person name="Westerberg I."/>
            <person name="Brannstrom I.O."/>
            <person name="Guillou S."/>
            <person name="Cros-Aarteil S."/>
            <person name="Calhoun S."/>
            <person name="Kuo A."/>
            <person name="Mondo S."/>
            <person name="Pangilinan J."/>
            <person name="Riley R."/>
            <person name="Labutti K."/>
            <person name="Andreopoulos B."/>
            <person name="Lipzen A."/>
            <person name="Chen C."/>
            <person name="Yanf M."/>
            <person name="Daum C."/>
            <person name="Ng V."/>
            <person name="Clum A."/>
            <person name="Steindorff A."/>
            <person name="Ohm R."/>
            <person name="Martin F."/>
            <person name="Silar P."/>
            <person name="Natvig D."/>
            <person name="Lalanne C."/>
            <person name="Gautier V."/>
            <person name="Ament-Velasquez S.L."/>
            <person name="Kruys A."/>
            <person name="Hutchinson M.I."/>
            <person name="Powell A.J."/>
            <person name="Barry K."/>
            <person name="Miller A.N."/>
            <person name="Grigoriev I.V."/>
            <person name="Debuchy R."/>
            <person name="Gladieux P."/>
            <person name="Thoren M.H."/>
            <person name="Johannesson H."/>
        </authorList>
    </citation>
    <scope>NUCLEOTIDE SEQUENCE</scope>
    <source>
        <strain evidence="3">CBS 168.71</strain>
    </source>
</reference>
<keyword evidence="1" id="KW-0808">Transferase</keyword>
<dbReference type="AlphaFoldDB" id="A0AAE0LRY5"/>
<dbReference type="PANTHER" id="PTHR31642">
    <property type="entry name" value="TRICHOTHECENE 3-O-ACETYLTRANSFERASE"/>
    <property type="match status" value="1"/>
</dbReference>
<dbReference type="InterPro" id="IPR023213">
    <property type="entry name" value="CAT-like_dom_sf"/>
</dbReference>
<evidence type="ECO:0000259" key="2">
    <source>
        <dbReference type="Pfam" id="PF22664"/>
    </source>
</evidence>
<accession>A0AAE0LRY5</accession>
<comment type="caution">
    <text evidence="3">The sequence shown here is derived from an EMBL/GenBank/DDBJ whole genome shotgun (WGS) entry which is preliminary data.</text>
</comment>
<organism evidence="3 4">
    <name type="scientific">Chaetomium fimeti</name>
    <dbReference type="NCBI Taxonomy" id="1854472"/>
    <lineage>
        <taxon>Eukaryota</taxon>
        <taxon>Fungi</taxon>
        <taxon>Dikarya</taxon>
        <taxon>Ascomycota</taxon>
        <taxon>Pezizomycotina</taxon>
        <taxon>Sordariomycetes</taxon>
        <taxon>Sordariomycetidae</taxon>
        <taxon>Sordariales</taxon>
        <taxon>Chaetomiaceae</taxon>
        <taxon>Chaetomium</taxon>
    </lineage>
</organism>
<evidence type="ECO:0000313" key="4">
    <source>
        <dbReference type="Proteomes" id="UP001278766"/>
    </source>
</evidence>
<dbReference type="PANTHER" id="PTHR31642:SF310">
    <property type="entry name" value="FATTY ALCOHOL:CAFFEOYL-COA ACYLTRANSFERASE"/>
    <property type="match status" value="1"/>
</dbReference>
<proteinExistence type="predicted"/>
<name>A0AAE0LRY5_9PEZI</name>
<dbReference type="Pfam" id="PF22664">
    <property type="entry name" value="TRI-like_N"/>
    <property type="match status" value="1"/>
</dbReference>
<feature type="domain" description="Trichothecene 3-O-acetyltransferase-like N-terminal" evidence="2">
    <location>
        <begin position="16"/>
        <end position="170"/>
    </location>
</feature>